<name>A0A6A6I0A8_9PLEO</name>
<dbReference type="GeneID" id="54572778"/>
<dbReference type="AlphaFoldDB" id="A0A6A6I0A8"/>
<feature type="compositionally biased region" description="Acidic residues" evidence="1">
    <location>
        <begin position="199"/>
        <end position="220"/>
    </location>
</feature>
<evidence type="ECO:0000256" key="1">
    <source>
        <dbReference type="SAM" id="MobiDB-lite"/>
    </source>
</evidence>
<evidence type="ECO:0000313" key="3">
    <source>
        <dbReference type="Proteomes" id="UP000800094"/>
    </source>
</evidence>
<keyword evidence="3" id="KW-1185">Reference proteome</keyword>
<sequence>MAPIHQWQFIDGSPTVEEYRLNYLERIFGRIALRKIKCLMLSTVLSSSASRNDSVRWTGEGLEAFKDGELETVVLVSDEVGHAVHAKRSTEQKLEQTKASQSERQRVPYVQTMVFLDRSTVIHCQPNTPFWYRVEIPPSEVMAYDPNGLHYAEYDILLHTADDERRFTEEVFQEEEYETVGTLNAEDDHEVKEIVDYGTEPETEGETEEEMEDGIGDMAF</sequence>
<gene>
    <name evidence="2" type="ORF">BU26DRAFT_115948</name>
</gene>
<accession>A0A6A6I0A8</accession>
<evidence type="ECO:0000313" key="2">
    <source>
        <dbReference type="EMBL" id="KAF2243323.1"/>
    </source>
</evidence>
<dbReference type="OrthoDB" id="10659805at2759"/>
<feature type="region of interest" description="Disordered" evidence="1">
    <location>
        <begin position="196"/>
        <end position="220"/>
    </location>
</feature>
<reference evidence="2" key="1">
    <citation type="journal article" date="2020" name="Stud. Mycol.">
        <title>101 Dothideomycetes genomes: a test case for predicting lifestyles and emergence of pathogens.</title>
        <authorList>
            <person name="Haridas S."/>
            <person name="Albert R."/>
            <person name="Binder M."/>
            <person name="Bloem J."/>
            <person name="Labutti K."/>
            <person name="Salamov A."/>
            <person name="Andreopoulos B."/>
            <person name="Baker S."/>
            <person name="Barry K."/>
            <person name="Bills G."/>
            <person name="Bluhm B."/>
            <person name="Cannon C."/>
            <person name="Castanera R."/>
            <person name="Culley D."/>
            <person name="Daum C."/>
            <person name="Ezra D."/>
            <person name="Gonzalez J."/>
            <person name="Henrissat B."/>
            <person name="Kuo A."/>
            <person name="Liang C."/>
            <person name="Lipzen A."/>
            <person name="Lutzoni F."/>
            <person name="Magnuson J."/>
            <person name="Mondo S."/>
            <person name="Nolan M."/>
            <person name="Ohm R."/>
            <person name="Pangilinan J."/>
            <person name="Park H.-J."/>
            <person name="Ramirez L."/>
            <person name="Alfaro M."/>
            <person name="Sun H."/>
            <person name="Tritt A."/>
            <person name="Yoshinaga Y."/>
            <person name="Zwiers L.-H."/>
            <person name="Turgeon B."/>
            <person name="Goodwin S."/>
            <person name="Spatafora J."/>
            <person name="Crous P."/>
            <person name="Grigoriev I."/>
        </authorList>
    </citation>
    <scope>NUCLEOTIDE SEQUENCE</scope>
    <source>
        <strain evidence="2">CBS 122368</strain>
    </source>
</reference>
<dbReference type="RefSeq" id="XP_033678327.1">
    <property type="nucleotide sequence ID" value="XM_033819448.1"/>
</dbReference>
<dbReference type="EMBL" id="ML987205">
    <property type="protein sequence ID" value="KAF2243323.1"/>
    <property type="molecule type" value="Genomic_DNA"/>
</dbReference>
<protein>
    <submittedName>
        <fullName evidence="2">Uncharacterized protein</fullName>
    </submittedName>
</protein>
<dbReference type="Proteomes" id="UP000800094">
    <property type="component" value="Unassembled WGS sequence"/>
</dbReference>
<proteinExistence type="predicted"/>
<organism evidence="2 3">
    <name type="scientific">Trematosphaeria pertusa</name>
    <dbReference type="NCBI Taxonomy" id="390896"/>
    <lineage>
        <taxon>Eukaryota</taxon>
        <taxon>Fungi</taxon>
        <taxon>Dikarya</taxon>
        <taxon>Ascomycota</taxon>
        <taxon>Pezizomycotina</taxon>
        <taxon>Dothideomycetes</taxon>
        <taxon>Pleosporomycetidae</taxon>
        <taxon>Pleosporales</taxon>
        <taxon>Massarineae</taxon>
        <taxon>Trematosphaeriaceae</taxon>
        <taxon>Trematosphaeria</taxon>
    </lineage>
</organism>